<dbReference type="PROSITE" id="PS51669">
    <property type="entry name" value="4FE4S_MOW_BIS_MGD"/>
    <property type="match status" value="1"/>
</dbReference>
<keyword evidence="2" id="KW-0004">4Fe-4S</keyword>
<dbReference type="Gene3D" id="3.40.50.740">
    <property type="match status" value="1"/>
</dbReference>
<dbReference type="GO" id="GO:0051539">
    <property type="term" value="F:4 iron, 4 sulfur cluster binding"/>
    <property type="evidence" value="ECO:0007669"/>
    <property type="project" value="UniProtKB-KW"/>
</dbReference>
<dbReference type="Pfam" id="PF01568">
    <property type="entry name" value="Molydop_binding"/>
    <property type="match status" value="1"/>
</dbReference>
<dbReference type="SUPFAM" id="SSF54292">
    <property type="entry name" value="2Fe-2S ferredoxin-like"/>
    <property type="match status" value="1"/>
</dbReference>
<dbReference type="Gene3D" id="3.40.228.10">
    <property type="entry name" value="Dimethylsulfoxide Reductase, domain 2"/>
    <property type="match status" value="1"/>
</dbReference>
<organism evidence="10">
    <name type="scientific">Burkholderia stagnalis</name>
    <dbReference type="NCBI Taxonomy" id="1503054"/>
    <lineage>
        <taxon>Bacteria</taxon>
        <taxon>Pseudomonadati</taxon>
        <taxon>Pseudomonadota</taxon>
        <taxon>Betaproteobacteria</taxon>
        <taxon>Burkholderiales</taxon>
        <taxon>Burkholderiaceae</taxon>
        <taxon>Burkholderia</taxon>
        <taxon>Burkholderia cepacia complex</taxon>
    </lineage>
</organism>
<feature type="domain" description="2Fe-2S ferredoxin-type" evidence="7">
    <location>
        <begin position="1"/>
        <end position="78"/>
    </location>
</feature>
<dbReference type="Gene3D" id="2.20.25.90">
    <property type="entry name" value="ADC-like domains"/>
    <property type="match status" value="1"/>
</dbReference>
<comment type="caution">
    <text evidence="10">The sequence shown here is derived from an EMBL/GenBank/DDBJ whole genome shotgun (WGS) entry which is preliminary data.</text>
</comment>
<dbReference type="Pfam" id="PF22117">
    <property type="entry name" value="Fer4_Nqo3"/>
    <property type="match status" value="1"/>
</dbReference>
<dbReference type="GO" id="GO:0015942">
    <property type="term" value="P:formate metabolic process"/>
    <property type="evidence" value="ECO:0007669"/>
    <property type="project" value="InterPro"/>
</dbReference>
<dbReference type="InterPro" id="IPR054351">
    <property type="entry name" value="NADH_UbQ_OxRdtase_ferredoxin"/>
</dbReference>
<evidence type="ECO:0000259" key="9">
    <source>
        <dbReference type="PROSITE" id="PS51669"/>
    </source>
</evidence>
<keyword evidence="6" id="KW-0411">Iron-sulfur</keyword>
<dbReference type="InterPro" id="IPR006656">
    <property type="entry name" value="Mopterin_OxRdtase"/>
</dbReference>
<evidence type="ECO:0000256" key="5">
    <source>
        <dbReference type="ARBA" id="ARBA00023004"/>
    </source>
</evidence>
<evidence type="ECO:0000259" key="7">
    <source>
        <dbReference type="PROSITE" id="PS51085"/>
    </source>
</evidence>
<dbReference type="Gene3D" id="2.40.40.20">
    <property type="match status" value="1"/>
</dbReference>
<dbReference type="GO" id="GO:0003954">
    <property type="term" value="F:NADH dehydrogenase activity"/>
    <property type="evidence" value="ECO:0007669"/>
    <property type="project" value="TreeGrafter"/>
</dbReference>
<dbReference type="GO" id="GO:1990204">
    <property type="term" value="C:oxidoreductase complex"/>
    <property type="evidence" value="ECO:0007669"/>
    <property type="project" value="UniProtKB-ARBA"/>
</dbReference>
<dbReference type="PROSITE" id="PS51379">
    <property type="entry name" value="4FE4S_FER_2"/>
    <property type="match status" value="1"/>
</dbReference>
<dbReference type="GO" id="GO:0016020">
    <property type="term" value="C:membrane"/>
    <property type="evidence" value="ECO:0007669"/>
    <property type="project" value="TreeGrafter"/>
</dbReference>
<dbReference type="GO" id="GO:0046872">
    <property type="term" value="F:metal ion binding"/>
    <property type="evidence" value="ECO:0007669"/>
    <property type="project" value="UniProtKB-KW"/>
</dbReference>
<keyword evidence="3" id="KW-0479">Metal-binding</keyword>
<dbReference type="CDD" id="cd00207">
    <property type="entry name" value="fer2"/>
    <property type="match status" value="1"/>
</dbReference>
<feature type="domain" description="4Fe-4S Mo/W bis-MGD-type" evidence="9">
    <location>
        <begin position="210"/>
        <end position="265"/>
    </location>
</feature>
<keyword evidence="5" id="KW-0408">Iron</keyword>
<dbReference type="InterPro" id="IPR006657">
    <property type="entry name" value="MoPterin_dinucl-bd_dom"/>
</dbReference>
<dbReference type="GO" id="GO:0043546">
    <property type="term" value="F:molybdopterin cofactor binding"/>
    <property type="evidence" value="ECO:0007669"/>
    <property type="project" value="InterPro"/>
</dbReference>
<name>A0A108H6W9_9BURK</name>
<feature type="domain" description="4Fe-4S ferredoxin-type" evidence="8">
    <location>
        <begin position="176"/>
        <end position="205"/>
    </location>
</feature>
<sequence length="904" mass="97731">MAWLTIDGIRHEVTDGTLLIDALAEAGATVPHLCHDKRLRPFGTCRLCVVELEGQALPVASCSFTVEDGLIVRTRSKSLDALRRTNLELLVAHYPIAACAAEPRHPFHRLLAEYGVRPGERREDGLFQDDTHPYLGVAMERCIYCERCIRICEEIQGQFVWEAWGRGEATRIATGKGPTLLAGGCVSCGACVDSCPSGALFDKRVRVEPTAWTRSTCVYCAVGCQMNVGTANGRVVAVRPADSPVNRGHLCVKGRYAFEFNHAADRITRPMIRRDGTWHPTTWDEALDFTAARLREIVARDGPDAVGVLGSARATNEENYLAQKFARVVLGTHNVDCCARVCHTPSAKALKTMLGVGAATNSFDDIELAKAFLICGANPTENHPVVGARIKQAVLEGAPLVVIDPRRTELAALADVHLAVRPGHNVPLLNALAATLIEEGLVDHAFLAERVAGLDAFTAHVARYSAETVAEACGVSAAAIRAAARLYAGGRPSMCFHGLGLTEHLQGSEGVMALINLALLTGNLGRPGSGINPLRGQNNVQGAAQMGCDPASLTGAQAIDRAGERFERMWGVTLPSRHGLNLLEMIDAARAGRLKALCVMGYDIYLSLPKANDTAAALGALDLVVVQDLFLNQTAEAFGTVFLPAASFFEKDGTFMNSDRRVQRIRAAVAPPGEVRPDWWIIQALAARLGKPHGFEFTGPQAIWDEVRALWPDAMGLGYSRLEREDLHWPCPDEHHPGTPVLHQEHFVGGKTATLAMIDYVPTIEKTDDDYPLLLTTGRTLHHFNAGTMSYRTSNATLRPSDTLDMAAEDAMRHGVVEGERVCVSSRYGTSTLPVHISPAVREGQLFATFHRPDLFINRLTSPVRDRLVDTPEYKVVAVRLNKLPGGVAGGGAAVDEGTSSRVT</sequence>
<dbReference type="InterPro" id="IPR017896">
    <property type="entry name" value="4Fe4S_Fe-S-bd"/>
</dbReference>
<dbReference type="PROSITE" id="PS51085">
    <property type="entry name" value="2FE2S_FER_2"/>
    <property type="match status" value="1"/>
</dbReference>
<dbReference type="EMBL" id="LPHB01000038">
    <property type="protein sequence ID" value="KWA63179.1"/>
    <property type="molecule type" value="Genomic_DNA"/>
</dbReference>
<dbReference type="Pfam" id="PF00384">
    <property type="entry name" value="Molybdopterin"/>
    <property type="match status" value="1"/>
</dbReference>
<evidence type="ECO:0000256" key="1">
    <source>
        <dbReference type="ARBA" id="ARBA00007023"/>
    </source>
</evidence>
<dbReference type="Gene3D" id="3.30.70.20">
    <property type="match status" value="1"/>
</dbReference>
<dbReference type="InterPro" id="IPR006963">
    <property type="entry name" value="Mopterin_OxRdtase_4Fe-4S_dom"/>
</dbReference>
<dbReference type="SUPFAM" id="SSF54862">
    <property type="entry name" value="4Fe-4S ferredoxins"/>
    <property type="match status" value="1"/>
</dbReference>
<dbReference type="SUPFAM" id="SSF53706">
    <property type="entry name" value="Formate dehydrogenase/DMSO reductase, domains 1-3"/>
    <property type="match status" value="1"/>
</dbReference>
<comment type="similarity">
    <text evidence="1">In the C-terminal section; belongs to the prokaryotic molybdopterin-containing oxidoreductase family.</text>
</comment>
<reference evidence="10 11" key="1">
    <citation type="submission" date="2015-11" db="EMBL/GenBank/DDBJ databases">
        <title>Expanding the genomic diversity of Burkholderia species for the development of highly accurate diagnostics.</title>
        <authorList>
            <person name="Sahl J."/>
            <person name="Keim P."/>
            <person name="Wagner D."/>
        </authorList>
    </citation>
    <scope>NUCLEOTIDE SEQUENCE [LARGE SCALE GENOMIC DNA]</scope>
    <source>
        <strain evidence="10 11">MSMB1960WGS</strain>
    </source>
</reference>
<evidence type="ECO:0000256" key="3">
    <source>
        <dbReference type="ARBA" id="ARBA00022723"/>
    </source>
</evidence>
<dbReference type="STRING" id="1503054.WT74_27245"/>
<dbReference type="CDD" id="cd00508">
    <property type="entry name" value="MopB_CT_Fdh-Nap-like"/>
    <property type="match status" value="1"/>
</dbReference>
<dbReference type="SUPFAM" id="SSF50692">
    <property type="entry name" value="ADC-like"/>
    <property type="match status" value="1"/>
</dbReference>
<evidence type="ECO:0000256" key="2">
    <source>
        <dbReference type="ARBA" id="ARBA00022485"/>
    </source>
</evidence>
<dbReference type="GO" id="GO:0008863">
    <property type="term" value="F:formate dehydrogenase (NAD+) activity"/>
    <property type="evidence" value="ECO:0007669"/>
    <property type="project" value="InterPro"/>
</dbReference>
<protein>
    <submittedName>
        <fullName evidence="10">Formate dehydrogenase</fullName>
    </submittedName>
</protein>
<dbReference type="PANTHER" id="PTHR43105:SF10">
    <property type="entry name" value="NADH-QUINONE OXIDOREDUCTASE SUBUNIT G"/>
    <property type="match status" value="1"/>
</dbReference>
<dbReference type="GO" id="GO:0022904">
    <property type="term" value="P:respiratory electron transport chain"/>
    <property type="evidence" value="ECO:0007669"/>
    <property type="project" value="TreeGrafter"/>
</dbReference>
<dbReference type="InterPro" id="IPR050123">
    <property type="entry name" value="Prok_molybdopt-oxidoreductase"/>
</dbReference>
<keyword evidence="4" id="KW-0677">Repeat</keyword>
<dbReference type="CDD" id="cd02753">
    <property type="entry name" value="MopB_Formate-Dh-H"/>
    <property type="match status" value="1"/>
</dbReference>
<dbReference type="NCBIfam" id="TIGR01591">
    <property type="entry name" value="Fdh-alpha"/>
    <property type="match status" value="1"/>
</dbReference>
<dbReference type="Pfam" id="PF13510">
    <property type="entry name" value="Fer2_4"/>
    <property type="match status" value="1"/>
</dbReference>
<dbReference type="AlphaFoldDB" id="A0A108H6W9"/>
<dbReference type="PROSITE" id="PS00551">
    <property type="entry name" value="MOLYBDOPTERIN_PROK_1"/>
    <property type="match status" value="1"/>
</dbReference>
<dbReference type="RefSeq" id="WP_060149463.1">
    <property type="nucleotide sequence ID" value="NZ_LPGD01000053.1"/>
</dbReference>
<dbReference type="Gene3D" id="3.10.20.740">
    <property type="match status" value="1"/>
</dbReference>
<evidence type="ECO:0000256" key="4">
    <source>
        <dbReference type="ARBA" id="ARBA00022737"/>
    </source>
</evidence>
<dbReference type="Pfam" id="PF04879">
    <property type="entry name" value="Molybdop_Fe4S4"/>
    <property type="match status" value="1"/>
</dbReference>
<dbReference type="InterPro" id="IPR017900">
    <property type="entry name" value="4Fe4S_Fe_S_CS"/>
</dbReference>
<dbReference type="Proteomes" id="UP000068603">
    <property type="component" value="Unassembled WGS sequence"/>
</dbReference>
<dbReference type="InterPro" id="IPR009010">
    <property type="entry name" value="Asp_de-COase-like_dom_sf"/>
</dbReference>
<proteinExistence type="inferred from homology"/>
<dbReference type="PIRSF" id="PIRSF036643">
    <property type="entry name" value="FDH_alpha"/>
    <property type="match status" value="1"/>
</dbReference>
<dbReference type="InterPro" id="IPR006478">
    <property type="entry name" value="Formate_DH_asu"/>
</dbReference>
<dbReference type="InterPro" id="IPR001041">
    <property type="entry name" value="2Fe-2S_ferredoxin-type"/>
</dbReference>
<dbReference type="InterPro" id="IPR027467">
    <property type="entry name" value="MopterinOxRdtase_cofactor_BS"/>
</dbReference>
<evidence type="ECO:0000259" key="8">
    <source>
        <dbReference type="PROSITE" id="PS51379"/>
    </source>
</evidence>
<dbReference type="InterPro" id="IPR036010">
    <property type="entry name" value="2Fe-2S_ferredoxin-like_sf"/>
</dbReference>
<evidence type="ECO:0000313" key="11">
    <source>
        <dbReference type="Proteomes" id="UP000068603"/>
    </source>
</evidence>
<dbReference type="FunFam" id="3.30.70.20:FF:000035">
    <property type="entry name" value="Iron hydrogenase 1"/>
    <property type="match status" value="1"/>
</dbReference>
<evidence type="ECO:0000313" key="10">
    <source>
        <dbReference type="EMBL" id="KWA63179.1"/>
    </source>
</evidence>
<gene>
    <name evidence="10" type="ORF">WT44_12820</name>
</gene>
<evidence type="ECO:0000256" key="6">
    <source>
        <dbReference type="ARBA" id="ARBA00023014"/>
    </source>
</evidence>
<dbReference type="InterPro" id="IPR041924">
    <property type="entry name" value="Formate_Dh-H_N"/>
</dbReference>
<dbReference type="SMART" id="SM00926">
    <property type="entry name" value="Molybdop_Fe4S4"/>
    <property type="match status" value="1"/>
</dbReference>
<accession>A0A108H6W9</accession>
<dbReference type="PROSITE" id="PS00198">
    <property type="entry name" value="4FE4S_FER_1"/>
    <property type="match status" value="1"/>
</dbReference>
<dbReference type="PANTHER" id="PTHR43105">
    <property type="entry name" value="RESPIRATORY NITRATE REDUCTASE"/>
    <property type="match status" value="1"/>
</dbReference>